<dbReference type="EMBL" id="CAMXCT020000816">
    <property type="protein sequence ID" value="CAL1136955.1"/>
    <property type="molecule type" value="Genomic_DNA"/>
</dbReference>
<feature type="compositionally biased region" description="Basic and acidic residues" evidence="1">
    <location>
        <begin position="179"/>
        <end position="194"/>
    </location>
</feature>
<dbReference type="PROSITE" id="PS50076">
    <property type="entry name" value="DNAJ_2"/>
    <property type="match status" value="1"/>
</dbReference>
<dbReference type="InterPro" id="IPR036869">
    <property type="entry name" value="J_dom_sf"/>
</dbReference>
<dbReference type="SMART" id="SM00271">
    <property type="entry name" value="DnaJ"/>
    <property type="match status" value="1"/>
</dbReference>
<protein>
    <submittedName>
        <fullName evidence="5">Protein SIS1</fullName>
    </submittedName>
</protein>
<keyword evidence="6" id="KW-1185">Reference proteome</keyword>
<evidence type="ECO:0000256" key="2">
    <source>
        <dbReference type="SAM" id="Phobius"/>
    </source>
</evidence>
<organism evidence="4">
    <name type="scientific">Cladocopium goreaui</name>
    <dbReference type="NCBI Taxonomy" id="2562237"/>
    <lineage>
        <taxon>Eukaryota</taxon>
        <taxon>Sar</taxon>
        <taxon>Alveolata</taxon>
        <taxon>Dinophyceae</taxon>
        <taxon>Suessiales</taxon>
        <taxon>Symbiodiniaceae</taxon>
        <taxon>Cladocopium</taxon>
    </lineage>
</organism>
<dbReference type="Pfam" id="PF10269">
    <property type="entry name" value="Tmemb_185A"/>
    <property type="match status" value="1"/>
</dbReference>
<feature type="transmembrane region" description="Helical" evidence="2">
    <location>
        <begin position="566"/>
        <end position="584"/>
    </location>
</feature>
<keyword evidence="2" id="KW-1133">Transmembrane helix</keyword>
<keyword evidence="2" id="KW-0472">Membrane</keyword>
<dbReference type="CDD" id="cd06257">
    <property type="entry name" value="DnaJ"/>
    <property type="match status" value="1"/>
</dbReference>
<feature type="region of interest" description="Disordered" evidence="1">
    <location>
        <begin position="1"/>
        <end position="196"/>
    </location>
</feature>
<evidence type="ECO:0000256" key="1">
    <source>
        <dbReference type="SAM" id="MobiDB-lite"/>
    </source>
</evidence>
<dbReference type="OrthoDB" id="445556at2759"/>
<feature type="transmembrane region" description="Helical" evidence="2">
    <location>
        <begin position="355"/>
        <end position="374"/>
    </location>
</feature>
<keyword evidence="2" id="KW-0812">Transmembrane</keyword>
<feature type="transmembrane region" description="Helical" evidence="2">
    <location>
        <begin position="407"/>
        <end position="430"/>
    </location>
</feature>
<dbReference type="InterPro" id="IPR019396">
    <property type="entry name" value="TM_Fragile-X-F-assoc"/>
</dbReference>
<feature type="domain" description="J" evidence="3">
    <location>
        <begin position="205"/>
        <end position="286"/>
    </location>
</feature>
<dbReference type="SUPFAM" id="SSF46565">
    <property type="entry name" value="Chaperone J-domain"/>
    <property type="match status" value="1"/>
</dbReference>
<proteinExistence type="predicted"/>
<evidence type="ECO:0000313" key="4">
    <source>
        <dbReference type="EMBL" id="CAI3983580.1"/>
    </source>
</evidence>
<dbReference type="PANTHER" id="PTHR13568">
    <property type="entry name" value="FAM11A, B PROTEIN"/>
    <property type="match status" value="1"/>
</dbReference>
<reference evidence="4" key="1">
    <citation type="submission" date="2022-10" db="EMBL/GenBank/DDBJ databases">
        <authorList>
            <person name="Chen Y."/>
            <person name="Dougan E. K."/>
            <person name="Chan C."/>
            <person name="Rhodes N."/>
            <person name="Thang M."/>
        </authorList>
    </citation>
    <scope>NUCLEOTIDE SEQUENCE</scope>
</reference>
<dbReference type="PRINTS" id="PR00625">
    <property type="entry name" value="JDOMAIN"/>
</dbReference>
<evidence type="ECO:0000313" key="5">
    <source>
        <dbReference type="EMBL" id="CAL4770892.1"/>
    </source>
</evidence>
<dbReference type="AlphaFoldDB" id="A0A9P1C1V5"/>
<name>A0A9P1C1V5_9DINO</name>
<gene>
    <name evidence="4" type="ORF">C1SCF055_LOCUS11183</name>
</gene>
<evidence type="ECO:0000313" key="6">
    <source>
        <dbReference type="Proteomes" id="UP001152797"/>
    </source>
</evidence>
<feature type="transmembrane region" description="Helical" evidence="2">
    <location>
        <begin position="321"/>
        <end position="343"/>
    </location>
</feature>
<feature type="transmembrane region" description="Helical" evidence="2">
    <location>
        <begin position="522"/>
        <end position="545"/>
    </location>
</feature>
<feature type="compositionally biased region" description="Polar residues" evidence="1">
    <location>
        <begin position="109"/>
        <end position="128"/>
    </location>
</feature>
<feature type="transmembrane region" description="Helical" evidence="2">
    <location>
        <begin position="436"/>
        <end position="455"/>
    </location>
</feature>
<dbReference type="Proteomes" id="UP001152797">
    <property type="component" value="Unassembled WGS sequence"/>
</dbReference>
<sequence>MTEAQEATPTMGEESAPKKDEMPSGPWADEGQGPQGDGDAPEVVWQDDEAVPTQQEPAQETPGPNLEAPNLNLEGGQPDGQPSDKGALEVPAHQGSQGSQGEVAATSPELLTQETSAPPRQGSVTSAKPQDVPFTSALPPSEPTSPQESQDGQKDEAPVSTPAVTIDVDSVKAVPTTKGDAKRSSESKKSEGRRGSLGSYRAETLLYDRLGVEPTATDAEIRNAYKRMALQLHPDKGGDPENFKLMREAYEVNACGCCCDLEYQDLLPEVGVLSNHQKRTVYDLHGMEGIKCMEQAAQMEARMSDVTPVLLIMMELAQTNALMRGIVVAIATLLGSMVVLPFILLTLKWDGDTSFSWAVVFIPVWIFQLVILCCQHVFLSMQQLGAPDEEDPEAARTHTKLKKEVRLLRFQSCVTHALLISFEILLILRLEGVMTASWVVVISPWLALEVWWFLFRLYVSPVAWALSDPQAATEAGAAQAEVKRTPLFWLFLVGYLQAGFFRFLTSILISARANADGHPHAVSWWLVFLPLYFSVALFVAIPCLERVVKRRRQGLLRQEEDNPGPVAAKGCVATVWLMMLWLAAGKFDGGAYSAAWVFSPIFFFVSLAVCIVGMVIILARPQHFQRAAESMGEPIGKPAETE</sequence>
<feature type="transmembrane region" description="Helical" evidence="2">
    <location>
        <begin position="596"/>
        <end position="619"/>
    </location>
</feature>
<dbReference type="InterPro" id="IPR001623">
    <property type="entry name" value="DnaJ_domain"/>
</dbReference>
<dbReference type="Gene3D" id="1.10.287.110">
    <property type="entry name" value="DnaJ domain"/>
    <property type="match status" value="1"/>
</dbReference>
<reference evidence="5 6" key="2">
    <citation type="submission" date="2024-05" db="EMBL/GenBank/DDBJ databases">
        <authorList>
            <person name="Chen Y."/>
            <person name="Shah S."/>
            <person name="Dougan E. K."/>
            <person name="Thang M."/>
            <person name="Chan C."/>
        </authorList>
    </citation>
    <scope>NUCLEOTIDE SEQUENCE [LARGE SCALE GENOMIC DNA]</scope>
</reference>
<accession>A0A9P1C1V5</accession>
<evidence type="ECO:0000259" key="3">
    <source>
        <dbReference type="PROSITE" id="PS50076"/>
    </source>
</evidence>
<feature type="transmembrane region" description="Helical" evidence="2">
    <location>
        <begin position="487"/>
        <end position="510"/>
    </location>
</feature>
<dbReference type="Pfam" id="PF00226">
    <property type="entry name" value="DnaJ"/>
    <property type="match status" value="1"/>
</dbReference>
<dbReference type="EMBL" id="CAMXCT010000816">
    <property type="protein sequence ID" value="CAI3983580.1"/>
    <property type="molecule type" value="Genomic_DNA"/>
</dbReference>
<comment type="caution">
    <text evidence="4">The sequence shown here is derived from an EMBL/GenBank/DDBJ whole genome shotgun (WGS) entry which is preliminary data.</text>
</comment>
<dbReference type="PANTHER" id="PTHR13568:SF9">
    <property type="entry name" value="TRANSMEMBRANE PROTEIN 203"/>
    <property type="match status" value="1"/>
</dbReference>
<dbReference type="EMBL" id="CAMXCT030000816">
    <property type="protein sequence ID" value="CAL4770892.1"/>
    <property type="molecule type" value="Genomic_DNA"/>
</dbReference>